<feature type="transmembrane region" description="Helical" evidence="1">
    <location>
        <begin position="49"/>
        <end position="71"/>
    </location>
</feature>
<reference evidence="3 4" key="1">
    <citation type="submission" date="2019-01" db="EMBL/GenBank/DDBJ databases">
        <title>Sequencing of cultivated peanut Arachis hypogaea provides insights into genome evolution and oil improvement.</title>
        <authorList>
            <person name="Chen X."/>
        </authorList>
    </citation>
    <scope>NUCLEOTIDE SEQUENCE [LARGE SCALE GENOMIC DNA]</scope>
    <source>
        <strain evidence="4">cv. Fuhuasheng</strain>
        <tissue evidence="3">Leaves</tissue>
    </source>
</reference>
<comment type="caution">
    <text evidence="3">The sequence shown here is derived from an EMBL/GenBank/DDBJ whole genome shotgun (WGS) entry which is preliminary data.</text>
</comment>
<feature type="transmembrane region" description="Helical" evidence="1">
    <location>
        <begin position="92"/>
        <end position="117"/>
    </location>
</feature>
<protein>
    <recommendedName>
        <fullName evidence="2">Sey1/RHD3-like three-helix bundle domain-containing protein</fullName>
    </recommendedName>
</protein>
<dbReference type="AlphaFoldDB" id="A0A444ZMN2"/>
<gene>
    <name evidence="3" type="ORF">Ahy_B04g072181</name>
</gene>
<keyword evidence="1" id="KW-0812">Transmembrane</keyword>
<feature type="domain" description="Sey1/RHD3-like three-helix bundle" evidence="2">
    <location>
        <begin position="41"/>
        <end position="67"/>
    </location>
</feature>
<evidence type="ECO:0000313" key="3">
    <source>
        <dbReference type="EMBL" id="RYR15430.1"/>
    </source>
</evidence>
<dbReference type="InterPro" id="IPR046758">
    <property type="entry name" value="Sey1/RHD3-like_3HB"/>
</dbReference>
<accession>A0A444ZMN2</accession>
<sequence length="152" mass="17200">MARVPLCPAFTALPRTGRLSPPSLVPLGYRRLASRQANKSGNNWLPLPWAIVALLILGFNEFMTLLSWTPILSIKLLPTIMNLMRKLAKEGFLKLTILGHIYQQVIKLLVALCHLLLHRSWRSKSCMGSLNVNDIWRCMETGERRNLHTSSA</sequence>
<keyword evidence="1" id="KW-1133">Transmembrane helix</keyword>
<name>A0A444ZMN2_ARAHY</name>
<dbReference type="Pfam" id="PF20428">
    <property type="entry name" value="Sey1_3HB"/>
    <property type="match status" value="1"/>
</dbReference>
<keyword evidence="1" id="KW-0472">Membrane</keyword>
<dbReference type="Proteomes" id="UP000289738">
    <property type="component" value="Chromosome B04"/>
</dbReference>
<dbReference type="STRING" id="3818.A0A444ZMN2"/>
<evidence type="ECO:0000313" key="4">
    <source>
        <dbReference type="Proteomes" id="UP000289738"/>
    </source>
</evidence>
<keyword evidence="4" id="KW-1185">Reference proteome</keyword>
<proteinExistence type="predicted"/>
<dbReference type="EMBL" id="SDMP01000014">
    <property type="protein sequence ID" value="RYR15430.1"/>
    <property type="molecule type" value="Genomic_DNA"/>
</dbReference>
<evidence type="ECO:0000259" key="2">
    <source>
        <dbReference type="Pfam" id="PF20428"/>
    </source>
</evidence>
<organism evidence="3 4">
    <name type="scientific">Arachis hypogaea</name>
    <name type="common">Peanut</name>
    <dbReference type="NCBI Taxonomy" id="3818"/>
    <lineage>
        <taxon>Eukaryota</taxon>
        <taxon>Viridiplantae</taxon>
        <taxon>Streptophyta</taxon>
        <taxon>Embryophyta</taxon>
        <taxon>Tracheophyta</taxon>
        <taxon>Spermatophyta</taxon>
        <taxon>Magnoliopsida</taxon>
        <taxon>eudicotyledons</taxon>
        <taxon>Gunneridae</taxon>
        <taxon>Pentapetalae</taxon>
        <taxon>rosids</taxon>
        <taxon>fabids</taxon>
        <taxon>Fabales</taxon>
        <taxon>Fabaceae</taxon>
        <taxon>Papilionoideae</taxon>
        <taxon>50 kb inversion clade</taxon>
        <taxon>dalbergioids sensu lato</taxon>
        <taxon>Dalbergieae</taxon>
        <taxon>Pterocarpus clade</taxon>
        <taxon>Arachis</taxon>
    </lineage>
</organism>
<evidence type="ECO:0000256" key="1">
    <source>
        <dbReference type="SAM" id="Phobius"/>
    </source>
</evidence>